<dbReference type="InterPro" id="IPR042098">
    <property type="entry name" value="TauD-like_sf"/>
</dbReference>
<dbReference type="PANTHER" id="PTHR10696">
    <property type="entry name" value="GAMMA-BUTYROBETAINE HYDROXYLASE-RELATED"/>
    <property type="match status" value="1"/>
</dbReference>
<dbReference type="InterPro" id="IPR050411">
    <property type="entry name" value="AlphaKG_dependent_hydroxylases"/>
</dbReference>
<comment type="caution">
    <text evidence="6">The sequence shown here is derived from an EMBL/GenBank/DDBJ whole genome shotgun (WGS) entry which is preliminary data.</text>
</comment>
<accession>A0A2V4NMT6</accession>
<keyword evidence="4" id="KW-0045">Antibiotic biosynthesis</keyword>
<protein>
    <recommendedName>
        <fullName evidence="5">TauD/TfdA-like domain-containing protein</fullName>
    </recommendedName>
</protein>
<dbReference type="Gene3D" id="3.60.130.10">
    <property type="entry name" value="Clavaminate synthase-like"/>
    <property type="match status" value="1"/>
</dbReference>
<proteinExistence type="predicted"/>
<evidence type="ECO:0000256" key="4">
    <source>
        <dbReference type="ARBA" id="ARBA00023194"/>
    </source>
</evidence>
<evidence type="ECO:0000313" key="6">
    <source>
        <dbReference type="EMBL" id="PYC87465.1"/>
    </source>
</evidence>
<keyword evidence="7" id="KW-1185">Reference proteome</keyword>
<dbReference type="GO" id="GO:0016491">
    <property type="term" value="F:oxidoreductase activity"/>
    <property type="evidence" value="ECO:0007669"/>
    <property type="project" value="UniProtKB-KW"/>
</dbReference>
<evidence type="ECO:0000313" key="7">
    <source>
        <dbReference type="Proteomes" id="UP000248039"/>
    </source>
</evidence>
<evidence type="ECO:0000259" key="5">
    <source>
        <dbReference type="Pfam" id="PF02668"/>
    </source>
</evidence>
<dbReference type="EMBL" id="PYBW01000014">
    <property type="protein sequence ID" value="PYC87465.1"/>
    <property type="molecule type" value="Genomic_DNA"/>
</dbReference>
<dbReference type="GO" id="GO:0017000">
    <property type="term" value="P:antibiotic biosynthetic process"/>
    <property type="evidence" value="ECO:0007669"/>
    <property type="project" value="UniProtKB-KW"/>
</dbReference>
<keyword evidence="3" id="KW-0408">Iron</keyword>
<keyword evidence="2" id="KW-0560">Oxidoreductase</keyword>
<dbReference type="InterPro" id="IPR003819">
    <property type="entry name" value="TauD/TfdA-like"/>
</dbReference>
<sequence length="331" mass="36760">MTTIPATQTLPYLLTADVPGTPAAEFLPGARELVRRQLRIHGAVLLRGLDLGGVAGFEQAVRTLAGEPLAYAERSSPRSTIAGRVYTSTDYPADEEIFLHNENSYQASWPLTLFFSCVRPPTSLGSTPLADTRRVLATIDPAVRAEFEARGWLVVRNFAEGFGVPWQQAFNTGDRAQVAAYCARNGVELEWRGDDLRTRARRRAVHRHPVTGEAVWFNHLAFFHVTTLAPEICEGLREVYEEADLPTNTYYGDGAPIPDEVVAHLRDCYRAEQRRFDWQQDDLLLVDNMLAAHAREPFTGPRKIAVAMAEACTGESTRFDTAPEGTTDGDR</sequence>
<name>A0A2V4NMT6_9ACTN</name>
<dbReference type="RefSeq" id="WP_110665972.1">
    <property type="nucleotide sequence ID" value="NZ_PYBW01000014.1"/>
</dbReference>
<reference evidence="6 7" key="1">
    <citation type="submission" date="2018-03" db="EMBL/GenBank/DDBJ databases">
        <title>Bioinformatic expansion and discovery of thiopeptide antibiotics.</title>
        <authorList>
            <person name="Schwalen C.J."/>
            <person name="Hudson G.A."/>
            <person name="Mitchell D.A."/>
        </authorList>
    </citation>
    <scope>NUCLEOTIDE SEQUENCE [LARGE SCALE GENOMIC DNA]</scope>
    <source>
        <strain evidence="6 7">ATCC 21389</strain>
    </source>
</reference>
<feature type="domain" description="TauD/TfdA-like" evidence="5">
    <location>
        <begin position="21"/>
        <end position="307"/>
    </location>
</feature>
<dbReference type="Proteomes" id="UP000248039">
    <property type="component" value="Unassembled WGS sequence"/>
</dbReference>
<dbReference type="SUPFAM" id="SSF51197">
    <property type="entry name" value="Clavaminate synthase-like"/>
    <property type="match status" value="1"/>
</dbReference>
<dbReference type="Pfam" id="PF02668">
    <property type="entry name" value="TauD"/>
    <property type="match status" value="1"/>
</dbReference>
<evidence type="ECO:0000256" key="2">
    <source>
        <dbReference type="ARBA" id="ARBA00023002"/>
    </source>
</evidence>
<organism evidence="6 7">
    <name type="scientific">Streptomyces tateyamensis</name>
    <dbReference type="NCBI Taxonomy" id="565073"/>
    <lineage>
        <taxon>Bacteria</taxon>
        <taxon>Bacillati</taxon>
        <taxon>Actinomycetota</taxon>
        <taxon>Actinomycetes</taxon>
        <taxon>Kitasatosporales</taxon>
        <taxon>Streptomycetaceae</taxon>
        <taxon>Streptomyces</taxon>
    </lineage>
</organism>
<evidence type="ECO:0000256" key="1">
    <source>
        <dbReference type="ARBA" id="ARBA00001954"/>
    </source>
</evidence>
<dbReference type="OrthoDB" id="9769888at2"/>
<dbReference type="PANTHER" id="PTHR10696:SF56">
    <property type="entry name" value="TAUD_TFDA-LIKE DOMAIN-CONTAINING PROTEIN"/>
    <property type="match status" value="1"/>
</dbReference>
<evidence type="ECO:0000256" key="3">
    <source>
        <dbReference type="ARBA" id="ARBA00023004"/>
    </source>
</evidence>
<gene>
    <name evidence="6" type="ORF">C7C46_04660</name>
</gene>
<comment type="cofactor">
    <cofactor evidence="1">
        <name>Fe(2+)</name>
        <dbReference type="ChEBI" id="CHEBI:29033"/>
    </cofactor>
</comment>
<dbReference type="AlphaFoldDB" id="A0A2V4NMT6"/>